<comment type="domain">
    <text evidence="16">The PHD-type zinc finger mediates the binding to H3K4me3.</text>
</comment>
<keyword evidence="11" id="KW-0131">Cell cycle</keyword>
<evidence type="ECO:0000256" key="18">
    <source>
        <dbReference type="SAM" id="MobiDB-lite"/>
    </source>
</evidence>
<feature type="binding site" evidence="14">
    <location>
        <position position="253"/>
    </location>
    <ligand>
        <name>Zn(2+)</name>
        <dbReference type="ChEBI" id="CHEBI:29105"/>
        <label>1</label>
    </ligand>
</feature>
<dbReference type="GO" id="GO:0008270">
    <property type="term" value="F:zinc ion binding"/>
    <property type="evidence" value="ECO:0007669"/>
    <property type="project" value="UniProtKB-KW"/>
</dbReference>
<dbReference type="Gene3D" id="3.30.40.10">
    <property type="entry name" value="Zinc/RING finger domain, C3HC4 (zinc finger)"/>
    <property type="match status" value="1"/>
</dbReference>
<sequence length="313" mass="35509">MDAATLLDFYTHDLSNLPLETRSLMKRLQQMDIEYDKILKSIENAESQLQKYIKQHGSSIRHPKEDLILDEITQNYARAKQLQDDKILLTNTALLNITKHTNNFQRDIRKLIESGAIENWDVQEDGDDDVEMSANGLFVQPTATSVKPSRSNSNINELANKLNNAAIEMKTSSSRIKKSRDRTPLDENVTSREHTPRRRDISNGTTVVKGPRRPMGVNSSSSASNNNHNNNGSDNKNGNGNSNSNGDDDELYCFCQQVSYGEMVACDSPTCKYEWFHYDCVGLKEPPVGVWYCPVCRKDSKNVNTKREKKKKM</sequence>
<feature type="compositionally biased region" description="Basic and acidic residues" evidence="18">
    <location>
        <begin position="181"/>
        <end position="201"/>
    </location>
</feature>
<dbReference type="InterPro" id="IPR024610">
    <property type="entry name" value="ING_N_histone-binding"/>
</dbReference>
<comment type="subunit">
    <text evidence="16">Component of an histone acetyltransferase complex. Interacts with H3K4me3 and to a lesser extent with H3K4me2.</text>
</comment>
<reference evidence="21" key="1">
    <citation type="journal article" date="2014" name="Microb. Cell Fact.">
        <title>Exploiting Issatchenkia orientalis SD108 for succinic acid production.</title>
        <authorList>
            <person name="Xiao H."/>
            <person name="Shao Z."/>
            <person name="Jiang Y."/>
            <person name="Dole S."/>
            <person name="Zhao H."/>
        </authorList>
    </citation>
    <scope>NUCLEOTIDE SEQUENCE [LARGE SCALE GENOMIC DNA]</scope>
    <source>
        <strain evidence="21">SD108</strain>
    </source>
</reference>
<dbReference type="PROSITE" id="PS01359">
    <property type="entry name" value="ZF_PHD_1"/>
    <property type="match status" value="1"/>
</dbReference>
<comment type="function">
    <text evidence="12">Component of the NuA4 histone acetyltransferase complex which is involved in transcriptional activation of selected genes principally by acetylation of nucleosomal histone H4 and H2A. The NuA4 complex is also involved in DNA repair. Involved in cell cycle progression and meiosis.</text>
</comment>
<dbReference type="InterPro" id="IPR001965">
    <property type="entry name" value="Znf_PHD"/>
</dbReference>
<keyword evidence="4" id="KW-0227">DNA damage</keyword>
<dbReference type="GO" id="GO:0005634">
    <property type="term" value="C:nucleus"/>
    <property type="evidence" value="ECO:0007669"/>
    <property type="project" value="UniProtKB-SubCell"/>
</dbReference>
<evidence type="ECO:0000256" key="14">
    <source>
        <dbReference type="PIRSR" id="PIRSR628651-51"/>
    </source>
</evidence>
<keyword evidence="8" id="KW-0234">DNA repair</keyword>
<evidence type="ECO:0000313" key="21">
    <source>
        <dbReference type="Proteomes" id="UP000029867"/>
    </source>
</evidence>
<dbReference type="InterPro" id="IPR013083">
    <property type="entry name" value="Znf_RING/FYVE/PHD"/>
</dbReference>
<feature type="site" description="Histone H3K4me3 binding" evidence="13">
    <location>
        <position position="263"/>
    </location>
</feature>
<feature type="binding site" evidence="14">
    <location>
        <position position="293"/>
    </location>
    <ligand>
        <name>Zn(2+)</name>
        <dbReference type="ChEBI" id="CHEBI:29105"/>
        <label>2</label>
    </ligand>
</feature>
<feature type="binding site" evidence="14">
    <location>
        <position position="280"/>
    </location>
    <ligand>
        <name>Zn(2+)</name>
        <dbReference type="ChEBI" id="CHEBI:29105"/>
        <label>1</label>
    </ligand>
</feature>
<evidence type="ECO:0000259" key="19">
    <source>
        <dbReference type="PROSITE" id="PS50016"/>
    </source>
</evidence>
<evidence type="ECO:0000256" key="4">
    <source>
        <dbReference type="ARBA" id="ARBA00022763"/>
    </source>
</evidence>
<evidence type="ECO:0000256" key="5">
    <source>
        <dbReference type="ARBA" id="ARBA00022771"/>
    </source>
</evidence>
<gene>
    <name evidence="20" type="ORF">JL09_g3407</name>
</gene>
<dbReference type="EMBL" id="JQFK01000036">
    <property type="protein sequence ID" value="KGK37433.1"/>
    <property type="molecule type" value="Genomic_DNA"/>
</dbReference>
<dbReference type="CDD" id="cd16858">
    <property type="entry name" value="ING_ING3_Yng2p"/>
    <property type="match status" value="1"/>
</dbReference>
<dbReference type="HOGENOM" id="CLU_031900_2_0_1"/>
<feature type="site" description="Histone H3K4me3 binding" evidence="13">
    <location>
        <position position="275"/>
    </location>
</feature>
<evidence type="ECO:0000256" key="15">
    <source>
        <dbReference type="PROSITE-ProRule" id="PRU00146"/>
    </source>
</evidence>
<dbReference type="SMART" id="SM01408">
    <property type="entry name" value="ING"/>
    <property type="match status" value="1"/>
</dbReference>
<comment type="function">
    <text evidence="16">Component of an histone acetyltransferase complex.</text>
</comment>
<dbReference type="GO" id="GO:0140002">
    <property type="term" value="F:histone H3K4me3 reader activity"/>
    <property type="evidence" value="ECO:0007669"/>
    <property type="project" value="EnsemblFungi"/>
</dbReference>
<evidence type="ECO:0000256" key="16">
    <source>
        <dbReference type="RuleBase" id="RU361213"/>
    </source>
</evidence>
<dbReference type="InterPro" id="IPR019787">
    <property type="entry name" value="Znf_PHD-finger"/>
</dbReference>
<keyword evidence="7 16" id="KW-0156">Chromatin regulator</keyword>
<dbReference type="GO" id="GO:0006281">
    <property type="term" value="P:DNA repair"/>
    <property type="evidence" value="ECO:0007669"/>
    <property type="project" value="UniProtKB-KW"/>
</dbReference>
<dbReference type="PANTHER" id="PTHR10333:SF100">
    <property type="entry name" value="CHROMATIN MODIFICATION-RELATED PROTEIN YNG2"/>
    <property type="match status" value="1"/>
</dbReference>
<dbReference type="Gene3D" id="6.10.140.1740">
    <property type="match status" value="1"/>
</dbReference>
<evidence type="ECO:0000256" key="6">
    <source>
        <dbReference type="ARBA" id="ARBA00022833"/>
    </source>
</evidence>
<dbReference type="InterPro" id="IPR011011">
    <property type="entry name" value="Znf_FYVE_PHD"/>
</dbReference>
<dbReference type="GO" id="GO:0004402">
    <property type="term" value="F:histone acetyltransferase activity"/>
    <property type="evidence" value="ECO:0007669"/>
    <property type="project" value="EnsemblFungi"/>
</dbReference>
<dbReference type="PROSITE" id="PS50016">
    <property type="entry name" value="ZF_PHD_2"/>
    <property type="match status" value="1"/>
</dbReference>
<evidence type="ECO:0000256" key="13">
    <source>
        <dbReference type="PIRSR" id="PIRSR628651-50"/>
    </source>
</evidence>
<protein>
    <recommendedName>
        <fullName evidence="16">Chromatin modification-related protein</fullName>
    </recommendedName>
</protein>
<accession>A0A099NXB6</accession>
<keyword evidence="3 14" id="KW-0479">Metal-binding</keyword>
<comment type="similarity">
    <text evidence="2 16">Belongs to the ING family.</text>
</comment>
<keyword evidence="9 16" id="KW-0539">Nucleus</keyword>
<evidence type="ECO:0000256" key="11">
    <source>
        <dbReference type="ARBA" id="ARBA00023306"/>
    </source>
</evidence>
<dbReference type="CDD" id="cd15505">
    <property type="entry name" value="PHD_ING"/>
    <property type="match status" value="1"/>
</dbReference>
<keyword evidence="10" id="KW-0469">Meiosis</keyword>
<dbReference type="SMART" id="SM00249">
    <property type="entry name" value="PHD"/>
    <property type="match status" value="1"/>
</dbReference>
<name>A0A099NXB6_PICKU</name>
<feature type="binding site" evidence="14">
    <location>
        <position position="266"/>
    </location>
    <ligand>
        <name>Zn(2+)</name>
        <dbReference type="ChEBI" id="CHEBI:29105"/>
        <label>2</label>
    </ligand>
</feature>
<feature type="region of interest" description="Disordered" evidence="18">
    <location>
        <begin position="170"/>
        <end position="243"/>
    </location>
</feature>
<comment type="subcellular location">
    <subcellularLocation>
        <location evidence="1 16">Nucleus</location>
    </subcellularLocation>
</comment>
<evidence type="ECO:0000256" key="12">
    <source>
        <dbReference type="ARBA" id="ARBA00037044"/>
    </source>
</evidence>
<evidence type="ECO:0000256" key="7">
    <source>
        <dbReference type="ARBA" id="ARBA00022853"/>
    </source>
</evidence>
<dbReference type="GO" id="GO:0051321">
    <property type="term" value="P:meiotic cell cycle"/>
    <property type="evidence" value="ECO:0007669"/>
    <property type="project" value="UniProtKB-KW"/>
</dbReference>
<feature type="binding site" evidence="14">
    <location>
        <position position="271"/>
    </location>
    <ligand>
        <name>Zn(2+)</name>
        <dbReference type="ChEBI" id="CHEBI:29105"/>
        <label>2</label>
    </ligand>
</feature>
<feature type="binding site" evidence="14">
    <location>
        <position position="277"/>
    </location>
    <ligand>
        <name>Zn(2+)</name>
        <dbReference type="ChEBI" id="CHEBI:29105"/>
        <label>1</label>
    </ligand>
</feature>
<keyword evidence="5 15" id="KW-0863">Zinc-finger</keyword>
<evidence type="ECO:0000256" key="8">
    <source>
        <dbReference type="ARBA" id="ARBA00023204"/>
    </source>
</evidence>
<dbReference type="AlphaFoldDB" id="A0A099NXB6"/>
<dbReference type="GO" id="GO:0000786">
    <property type="term" value="C:nucleosome"/>
    <property type="evidence" value="ECO:0007669"/>
    <property type="project" value="EnsemblFungi"/>
</dbReference>
<dbReference type="Pfam" id="PF12998">
    <property type="entry name" value="ING"/>
    <property type="match status" value="1"/>
</dbReference>
<dbReference type="SUPFAM" id="SSF57903">
    <property type="entry name" value="FYVE/PHD zinc finger"/>
    <property type="match status" value="1"/>
</dbReference>
<proteinExistence type="inferred from homology"/>
<keyword evidence="6 14" id="KW-0862">Zinc</keyword>
<evidence type="ECO:0000256" key="3">
    <source>
        <dbReference type="ARBA" id="ARBA00022723"/>
    </source>
</evidence>
<feature type="compositionally biased region" description="Low complexity" evidence="18">
    <location>
        <begin position="218"/>
        <end position="243"/>
    </location>
</feature>
<dbReference type="GO" id="GO:0035267">
    <property type="term" value="C:NuA4 histone acetyltransferase complex"/>
    <property type="evidence" value="ECO:0007669"/>
    <property type="project" value="EnsemblFungi"/>
</dbReference>
<feature type="site" description="Histone H3K4me3 binding" evidence="13">
    <location>
        <position position="267"/>
    </location>
</feature>
<dbReference type="InterPro" id="IPR019786">
    <property type="entry name" value="Zinc_finger_PHD-type_CS"/>
</dbReference>
<dbReference type="GO" id="GO:0006355">
    <property type="term" value="P:regulation of DNA-templated transcription"/>
    <property type="evidence" value="ECO:0007669"/>
    <property type="project" value="TreeGrafter"/>
</dbReference>
<dbReference type="VEuPathDB" id="FungiDB:C5L36_0C08070"/>
<feature type="domain" description="PHD-type" evidence="19">
    <location>
        <begin position="250"/>
        <end position="299"/>
    </location>
</feature>
<evidence type="ECO:0000256" key="10">
    <source>
        <dbReference type="ARBA" id="ARBA00023254"/>
    </source>
</evidence>
<feature type="coiled-coil region" evidence="17">
    <location>
        <begin position="28"/>
        <end position="55"/>
    </location>
</feature>
<dbReference type="Proteomes" id="UP000029867">
    <property type="component" value="Unassembled WGS sequence"/>
</dbReference>
<feature type="binding site" evidence="14">
    <location>
        <position position="255"/>
    </location>
    <ligand>
        <name>Zn(2+)</name>
        <dbReference type="ChEBI" id="CHEBI:29105"/>
        <label>1</label>
    </ligand>
</feature>
<feature type="site" description="Histone H3K4me3 binding" evidence="13">
    <location>
        <position position="252"/>
    </location>
</feature>
<dbReference type="eggNOG" id="KOG1973">
    <property type="taxonomic scope" value="Eukaryota"/>
</dbReference>
<dbReference type="GO" id="GO:0032777">
    <property type="term" value="C:piccolo histone acetyltransferase complex"/>
    <property type="evidence" value="ECO:0007669"/>
    <property type="project" value="EnsemblFungi"/>
</dbReference>
<feature type="binding site" evidence="14">
    <location>
        <position position="296"/>
    </location>
    <ligand>
        <name>Zn(2+)</name>
        <dbReference type="ChEBI" id="CHEBI:29105"/>
        <label>2</label>
    </ligand>
</feature>
<keyword evidence="17" id="KW-0175">Coiled coil</keyword>
<dbReference type="GO" id="GO:0005829">
    <property type="term" value="C:cytosol"/>
    <property type="evidence" value="ECO:0007669"/>
    <property type="project" value="EnsemblFungi"/>
</dbReference>
<evidence type="ECO:0000256" key="1">
    <source>
        <dbReference type="ARBA" id="ARBA00004123"/>
    </source>
</evidence>
<comment type="caution">
    <text evidence="20">The sequence shown here is derived from an EMBL/GenBank/DDBJ whole genome shotgun (WGS) entry which is preliminary data.</text>
</comment>
<evidence type="ECO:0000256" key="2">
    <source>
        <dbReference type="ARBA" id="ARBA00010210"/>
    </source>
</evidence>
<evidence type="ECO:0000256" key="9">
    <source>
        <dbReference type="ARBA" id="ARBA00023242"/>
    </source>
</evidence>
<organism evidence="20 21">
    <name type="scientific">Pichia kudriavzevii</name>
    <name type="common">Yeast</name>
    <name type="synonym">Issatchenkia orientalis</name>
    <dbReference type="NCBI Taxonomy" id="4909"/>
    <lineage>
        <taxon>Eukaryota</taxon>
        <taxon>Fungi</taxon>
        <taxon>Dikarya</taxon>
        <taxon>Ascomycota</taxon>
        <taxon>Saccharomycotina</taxon>
        <taxon>Pichiomycetes</taxon>
        <taxon>Pichiales</taxon>
        <taxon>Pichiaceae</taxon>
        <taxon>Pichia</taxon>
    </lineage>
</organism>
<evidence type="ECO:0000256" key="17">
    <source>
        <dbReference type="SAM" id="Coils"/>
    </source>
</evidence>
<dbReference type="PANTHER" id="PTHR10333">
    <property type="entry name" value="INHIBITOR OF GROWTH PROTEIN"/>
    <property type="match status" value="1"/>
</dbReference>
<evidence type="ECO:0000313" key="20">
    <source>
        <dbReference type="EMBL" id="KGK37433.1"/>
    </source>
</evidence>
<dbReference type="InterPro" id="IPR028651">
    <property type="entry name" value="ING_fam"/>
</dbReference>